<dbReference type="InterPro" id="IPR005135">
    <property type="entry name" value="Endo/exonuclease/phosphatase"/>
</dbReference>
<dbReference type="EMBL" id="GBBI01000062">
    <property type="protein sequence ID" value="JAC18650.1"/>
    <property type="molecule type" value="mRNA"/>
</dbReference>
<dbReference type="Gene3D" id="3.60.10.10">
    <property type="entry name" value="Endonuclease/exonuclease/phosphatase"/>
    <property type="match status" value="1"/>
</dbReference>
<protein>
    <submittedName>
        <fullName evidence="2">Putative pol-like protein</fullName>
    </submittedName>
</protein>
<accession>A0A023FBB5</accession>
<dbReference type="SUPFAM" id="SSF56219">
    <property type="entry name" value="DNase I-like"/>
    <property type="match status" value="1"/>
</dbReference>
<evidence type="ECO:0000259" key="1">
    <source>
        <dbReference type="Pfam" id="PF14529"/>
    </source>
</evidence>
<reference evidence="2" key="1">
    <citation type="journal article" date="2014" name="PLoS Negl. Trop. Dis.">
        <title>An updated insight into the Sialotranscriptome of Triatoma infestans: developmental stage and geographic variations.</title>
        <authorList>
            <person name="Schwarz A."/>
            <person name="Medrano-Mercado N."/>
            <person name="Schaub G.A."/>
            <person name="Struchiner C.J."/>
            <person name="Bargues M.D."/>
            <person name="Levy M.Z."/>
            <person name="Ribeiro J.M."/>
        </authorList>
    </citation>
    <scope>NUCLEOTIDE SEQUENCE</scope>
    <source>
        <strain evidence="2">Chile</strain>
        <tissue evidence="2">Salivary glands</tissue>
    </source>
</reference>
<dbReference type="AlphaFoldDB" id="A0A023FBB5"/>
<feature type="non-terminal residue" evidence="2">
    <location>
        <position position="373"/>
    </location>
</feature>
<proteinExistence type="evidence at transcript level"/>
<feature type="non-terminal residue" evidence="2">
    <location>
        <position position="1"/>
    </location>
</feature>
<feature type="domain" description="Endonuclease/exonuclease/phosphatase" evidence="1">
    <location>
        <begin position="117"/>
        <end position="260"/>
    </location>
</feature>
<name>A0A023FBB5_TRIIF</name>
<evidence type="ECO:0000313" key="2">
    <source>
        <dbReference type="EMBL" id="JAC18650.1"/>
    </source>
</evidence>
<dbReference type="InterPro" id="IPR036691">
    <property type="entry name" value="Endo/exonu/phosph_ase_sf"/>
</dbReference>
<organism evidence="2">
    <name type="scientific">Triatoma infestans</name>
    <name type="common">Assassin bug</name>
    <dbReference type="NCBI Taxonomy" id="30076"/>
    <lineage>
        <taxon>Eukaryota</taxon>
        <taxon>Metazoa</taxon>
        <taxon>Ecdysozoa</taxon>
        <taxon>Arthropoda</taxon>
        <taxon>Hexapoda</taxon>
        <taxon>Insecta</taxon>
        <taxon>Pterygota</taxon>
        <taxon>Neoptera</taxon>
        <taxon>Paraneoptera</taxon>
        <taxon>Hemiptera</taxon>
        <taxon>Heteroptera</taxon>
        <taxon>Panheteroptera</taxon>
        <taxon>Cimicomorpha</taxon>
        <taxon>Reduviidae</taxon>
        <taxon>Triatominae</taxon>
        <taxon>Triatoma</taxon>
    </lineage>
</organism>
<sequence length="373" mass="43466">NQNSNKTLGSNINNSFKLLFWNVHGFKNFHTHFDSLMDYEIICLSETWLVAPLTNPPLILKEYNLFHSNALKEKSKGRPSGGLMIICHKRLKNVEILDCSEWWIFIKISTYPLHTIIGSVYFKPDLDINPVLESFLEVLENIKNNHTDYVFIIGGDFNCRMGNMDQNIREFTSHSRVLTHRISLDHVHSKRGATLLNFFDEESFILLNGRTVSDHPAHFTYVASVGKSIIDLVWADINSLPYIRDLKVLETISNSDHFPVECSLLLDCHLVTPQKSKPEVQIFEKLIKWNPTLAKSFHDSMSKSRNIAYVFEDKNPNDINDHLIKTMKDIAFSLNMFKNRSVCVNNNYNRKFKKPWFDFDCFNSRKNLRILYR</sequence>
<dbReference type="GO" id="GO:0003824">
    <property type="term" value="F:catalytic activity"/>
    <property type="evidence" value="ECO:0007669"/>
    <property type="project" value="InterPro"/>
</dbReference>
<dbReference type="Pfam" id="PF14529">
    <property type="entry name" value="Exo_endo_phos_2"/>
    <property type="match status" value="1"/>
</dbReference>